<keyword evidence="3" id="KW-1185">Reference proteome</keyword>
<proteinExistence type="predicted"/>
<feature type="region of interest" description="Disordered" evidence="1">
    <location>
        <begin position="1"/>
        <end position="26"/>
    </location>
</feature>
<gene>
    <name evidence="2" type="ORF">ACFP81_12350</name>
</gene>
<evidence type="ECO:0000313" key="2">
    <source>
        <dbReference type="EMBL" id="MFC6592706.1"/>
    </source>
</evidence>
<evidence type="ECO:0000313" key="3">
    <source>
        <dbReference type="Proteomes" id="UP001596297"/>
    </source>
</evidence>
<dbReference type="EMBL" id="JBHSWD010000002">
    <property type="protein sequence ID" value="MFC6592706.1"/>
    <property type="molecule type" value="Genomic_DNA"/>
</dbReference>
<comment type="caution">
    <text evidence="2">The sequence shown here is derived from an EMBL/GenBank/DDBJ whole genome shotgun (WGS) entry which is preliminary data.</text>
</comment>
<evidence type="ECO:0000256" key="1">
    <source>
        <dbReference type="SAM" id="MobiDB-lite"/>
    </source>
</evidence>
<sequence>MTPGNPQASIRSTHYGDTSSETVPLQGNDPIAVAYEHPDYRVQYRRTDLPMTVLPLNQQLTALTAETKGDGNLEFGGFVASVPTSLVADEPLVPSGTRLLHLAHDQIEPGSLSLVAVTLTANGEETRTLQEGRDFVLDWRSGVVTLARVIEPVDAELNPVTLRATYRLRDADDQRQLAFGVQATHTGTLEGSWGGEYQVGAGAASLDGQVTFGVRGRYENEVLRADSRVLVSGECWRLPKWLVSVQASAVTA</sequence>
<protein>
    <submittedName>
        <fullName evidence="2">Uncharacterized protein</fullName>
    </submittedName>
</protein>
<name>A0ABW1YEH5_9DEIO</name>
<accession>A0ABW1YEH5</accession>
<dbReference type="RefSeq" id="WP_380083825.1">
    <property type="nucleotide sequence ID" value="NZ_JBHSWD010000002.1"/>
</dbReference>
<reference evidence="3" key="1">
    <citation type="journal article" date="2019" name="Int. J. Syst. Evol. Microbiol.">
        <title>The Global Catalogue of Microorganisms (GCM) 10K type strain sequencing project: providing services to taxonomists for standard genome sequencing and annotation.</title>
        <authorList>
            <consortium name="The Broad Institute Genomics Platform"/>
            <consortium name="The Broad Institute Genome Sequencing Center for Infectious Disease"/>
            <person name="Wu L."/>
            <person name="Ma J."/>
        </authorList>
    </citation>
    <scope>NUCLEOTIDE SEQUENCE [LARGE SCALE GENOMIC DNA]</scope>
    <source>
        <strain evidence="3">CGMCC 1.15772</strain>
    </source>
</reference>
<dbReference type="Proteomes" id="UP001596297">
    <property type="component" value="Unassembled WGS sequence"/>
</dbReference>
<organism evidence="2 3">
    <name type="scientific">Deinococcus lacus</name>
    <dbReference type="NCBI Taxonomy" id="392561"/>
    <lineage>
        <taxon>Bacteria</taxon>
        <taxon>Thermotogati</taxon>
        <taxon>Deinococcota</taxon>
        <taxon>Deinococci</taxon>
        <taxon>Deinococcales</taxon>
        <taxon>Deinococcaceae</taxon>
        <taxon>Deinococcus</taxon>
    </lineage>
</organism>
<feature type="compositionally biased region" description="Polar residues" evidence="1">
    <location>
        <begin position="1"/>
        <end position="25"/>
    </location>
</feature>